<organism evidence="2 3">
    <name type="scientific">Prorocentrum cordatum</name>
    <dbReference type="NCBI Taxonomy" id="2364126"/>
    <lineage>
        <taxon>Eukaryota</taxon>
        <taxon>Sar</taxon>
        <taxon>Alveolata</taxon>
        <taxon>Dinophyceae</taxon>
        <taxon>Prorocentrales</taxon>
        <taxon>Prorocentraceae</taxon>
        <taxon>Prorocentrum</taxon>
    </lineage>
</organism>
<evidence type="ECO:0000256" key="1">
    <source>
        <dbReference type="SAM" id="MobiDB-lite"/>
    </source>
</evidence>
<evidence type="ECO:0000313" key="2">
    <source>
        <dbReference type="EMBL" id="CAK0826858.1"/>
    </source>
</evidence>
<feature type="compositionally biased region" description="Basic residues" evidence="1">
    <location>
        <begin position="677"/>
        <end position="686"/>
    </location>
</feature>
<accession>A0ABN9S798</accession>
<keyword evidence="3" id="KW-1185">Reference proteome</keyword>
<feature type="compositionally biased region" description="Low complexity" evidence="1">
    <location>
        <begin position="510"/>
        <end position="526"/>
    </location>
</feature>
<feature type="region of interest" description="Disordered" evidence="1">
    <location>
        <begin position="1"/>
        <end position="57"/>
    </location>
</feature>
<name>A0ABN9S798_9DINO</name>
<feature type="compositionally biased region" description="Acidic residues" evidence="1">
    <location>
        <begin position="1"/>
        <end position="16"/>
    </location>
</feature>
<feature type="compositionally biased region" description="Low complexity" evidence="1">
    <location>
        <begin position="461"/>
        <end position="493"/>
    </location>
</feature>
<feature type="compositionally biased region" description="Basic and acidic residues" evidence="1">
    <location>
        <begin position="659"/>
        <end position="668"/>
    </location>
</feature>
<feature type="region of interest" description="Disordered" evidence="1">
    <location>
        <begin position="313"/>
        <end position="369"/>
    </location>
</feature>
<reference evidence="2" key="1">
    <citation type="submission" date="2023-10" db="EMBL/GenBank/DDBJ databases">
        <authorList>
            <person name="Chen Y."/>
            <person name="Shah S."/>
            <person name="Dougan E. K."/>
            <person name="Thang M."/>
            <person name="Chan C."/>
        </authorList>
    </citation>
    <scope>NUCLEOTIDE SEQUENCE [LARGE SCALE GENOMIC DNA]</scope>
</reference>
<feature type="compositionally biased region" description="Basic and acidic residues" evidence="1">
    <location>
        <begin position="542"/>
        <end position="553"/>
    </location>
</feature>
<feature type="region of interest" description="Disordered" evidence="1">
    <location>
        <begin position="659"/>
        <end position="690"/>
    </location>
</feature>
<gene>
    <name evidence="2" type="ORF">PCOR1329_LOCUS26543</name>
</gene>
<evidence type="ECO:0000313" key="3">
    <source>
        <dbReference type="Proteomes" id="UP001189429"/>
    </source>
</evidence>
<comment type="caution">
    <text evidence="2">The sequence shown here is derived from an EMBL/GenBank/DDBJ whole genome shotgun (WGS) entry which is preliminary data.</text>
</comment>
<feature type="compositionally biased region" description="Acidic residues" evidence="1">
    <location>
        <begin position="313"/>
        <end position="336"/>
    </location>
</feature>
<proteinExistence type="predicted"/>
<feature type="non-terminal residue" evidence="2">
    <location>
        <position position="978"/>
    </location>
</feature>
<dbReference type="EMBL" id="CAUYUJ010009458">
    <property type="protein sequence ID" value="CAK0826858.1"/>
    <property type="molecule type" value="Genomic_DNA"/>
</dbReference>
<evidence type="ECO:0008006" key="4">
    <source>
        <dbReference type="Google" id="ProtNLM"/>
    </source>
</evidence>
<feature type="region of interest" description="Disordered" evidence="1">
    <location>
        <begin position="435"/>
        <end position="553"/>
    </location>
</feature>
<sequence>MDSNSDIEPDQLDDGGADASAAEEDPKIAASEAKAEGDGSGQNKRLKIVDDHGKAKKGFKGGKKWCPPCGKYESVEVFPPGSGQCGPGRQIMQNLKNAAKSQGKEKWWEEACADPKKLVRVCNNYKARCPPPPPGKKREGFSIATYLEEIRQEQSVIYDGISEMMSLPHFVSWMGKPKNGSMDPQEAAAKWQKLYNTPGAITDKLGHVEKHPERVAVKKSDIITNRDAYINAQTLQLKGDRYATAAQPRGSGSQEDIDKMAFSLREGPKATVTANEGRAALAKRLVNAKSAAIIGGGDGAFSESGRAAVEIGDVGELDSDSEEAAEQGDEEEEEGAEGAGGKRKKGEAGAGGGTPKKQKGSAPKPWFDRDAQVSAALRSHENWQKGAKADLEKGIESARDVLESVSADVEDNVKNEKKLCKNRLYALRLVLGDGASTPEDWDLFDSKPPAMKREGEEAEAEAAPAEVPAAEPGSAGPEAAPPASEAGPAAAVAKTGTGITKQRWRRKDPAAAAGAGEEAHAAPAGAKLFEDLGKAPPGDPFKAGDHDQARGGDEASTVAQFYMQTGGDASRALKRYIASFSSSSAKPELGSAPPCRSYRSLIVVSEFDQYTAKIEQAESKEALVAISTSMKPFKAAYVDLLAMAKAAVTRLKNAIDDAKKDTQKDKASDAQVAAAGGRKRGRPKKQAKPEATLMVDNWAQACDSMKSVAAGDQITPEDMKLPLIVRIGVGPEIQKFVPEDDLSKFELKFKTDPSRDEPGRCQKKIKPEGVEAFSSKIGAIFPGLLADSKTTEAVKAHLTTTLFAVAKGRTTCSAEAGHLAVVRFGIKALGMCISGAPGALEGTREIICAPTAAIMEYSGIESKGPATLKEAYHWLKNATVEATKNYKTQKASNKLFGATVGPGDIAYLPAGWTYFEKIMGADFIGVRRALLAPADISALDGLNKLLITKSAANATLQGALDCLVMLARFSPVAALSTG</sequence>
<dbReference type="Proteomes" id="UP001189429">
    <property type="component" value="Unassembled WGS sequence"/>
</dbReference>
<protein>
    <recommendedName>
        <fullName evidence="4">JmjC domain-containing protein</fullName>
    </recommendedName>
</protein>